<evidence type="ECO:0000256" key="1">
    <source>
        <dbReference type="ARBA" id="ARBA00001964"/>
    </source>
</evidence>
<evidence type="ECO:0000313" key="7">
    <source>
        <dbReference type="EMBL" id="OCH93872.1"/>
    </source>
</evidence>
<evidence type="ECO:0000313" key="8">
    <source>
        <dbReference type="Proteomes" id="UP000250043"/>
    </source>
</evidence>
<dbReference type="FunFam" id="3.40.50.970:FF:000013">
    <property type="entry name" value="Pyruvate dehydrogenase E1 component subunit alpha"/>
    <property type="match status" value="1"/>
</dbReference>
<dbReference type="PANTHER" id="PTHR11516">
    <property type="entry name" value="PYRUVATE DEHYDROGENASE E1 COMPONENT, ALPHA SUBUNIT BACTERIAL AND ORGANELLAR"/>
    <property type="match status" value="1"/>
</dbReference>
<evidence type="ECO:0000256" key="4">
    <source>
        <dbReference type="ARBA" id="ARBA00023317"/>
    </source>
</evidence>
<name>A0A8E2J3B7_9APHY</name>
<dbReference type="EC" id="1.2.4.1" evidence="5"/>
<dbReference type="OrthoDB" id="10256198at2759"/>
<dbReference type="CDD" id="cd02000">
    <property type="entry name" value="TPP_E1_PDC_ADC_BCADC"/>
    <property type="match status" value="1"/>
</dbReference>
<evidence type="ECO:0000256" key="2">
    <source>
        <dbReference type="ARBA" id="ARBA00023002"/>
    </source>
</evidence>
<dbReference type="AlphaFoldDB" id="A0A8E2J3B7"/>
<dbReference type="Gene3D" id="3.40.50.970">
    <property type="match status" value="1"/>
</dbReference>
<dbReference type="InterPro" id="IPR050642">
    <property type="entry name" value="PDH_E1_Alpha_Subunit"/>
</dbReference>
<dbReference type="SUPFAM" id="SSF52518">
    <property type="entry name" value="Thiamin diphosphate-binding fold (THDP-binding)"/>
    <property type="match status" value="1"/>
</dbReference>
<dbReference type="Pfam" id="PF00676">
    <property type="entry name" value="E1_dh"/>
    <property type="match status" value="1"/>
</dbReference>
<proteinExistence type="predicted"/>
<dbReference type="PANTHER" id="PTHR11516:SF60">
    <property type="entry name" value="PYRUVATE DEHYDROGENASE E1 COMPONENT SUBUNIT ALPHA"/>
    <property type="match status" value="1"/>
</dbReference>
<dbReference type="EMBL" id="KV722350">
    <property type="protein sequence ID" value="OCH93872.1"/>
    <property type="molecule type" value="Genomic_DNA"/>
</dbReference>
<dbReference type="InterPro" id="IPR029061">
    <property type="entry name" value="THDP-binding"/>
</dbReference>
<keyword evidence="2 5" id="KW-0560">Oxidoreductase</keyword>
<dbReference type="GO" id="GO:0006086">
    <property type="term" value="P:pyruvate decarboxylation to acetyl-CoA"/>
    <property type="evidence" value="ECO:0007669"/>
    <property type="project" value="InterPro"/>
</dbReference>
<gene>
    <name evidence="7" type="ORF">OBBRIDRAFT_885239</name>
</gene>
<keyword evidence="8" id="KW-1185">Reference proteome</keyword>
<reference evidence="7 8" key="1">
    <citation type="submission" date="2016-07" db="EMBL/GenBank/DDBJ databases">
        <title>Draft genome of the white-rot fungus Obba rivulosa 3A-2.</title>
        <authorList>
            <consortium name="DOE Joint Genome Institute"/>
            <person name="Miettinen O."/>
            <person name="Riley R."/>
            <person name="Acob R."/>
            <person name="Barry K."/>
            <person name="Cullen D."/>
            <person name="De Vries R."/>
            <person name="Hainaut M."/>
            <person name="Hatakka A."/>
            <person name="Henrissat B."/>
            <person name="Hilden K."/>
            <person name="Kuo R."/>
            <person name="Labutti K."/>
            <person name="Lipzen A."/>
            <person name="Makela M.R."/>
            <person name="Sandor L."/>
            <person name="Spatafora J.W."/>
            <person name="Grigoriev I.V."/>
            <person name="Hibbett D.S."/>
        </authorList>
    </citation>
    <scope>NUCLEOTIDE SEQUENCE [LARGE SCALE GENOMIC DNA]</scope>
    <source>
        <strain evidence="7 8">3A-2</strain>
    </source>
</reference>
<dbReference type="InterPro" id="IPR017597">
    <property type="entry name" value="Pyrv_DH_E1_asu_subgrp-y"/>
</dbReference>
<accession>A0A8E2J3B7</accession>
<evidence type="ECO:0000256" key="5">
    <source>
        <dbReference type="RuleBase" id="RU361139"/>
    </source>
</evidence>
<feature type="domain" description="Dehydrogenase E1 component" evidence="6">
    <location>
        <begin position="73"/>
        <end position="366"/>
    </location>
</feature>
<keyword evidence="3 5" id="KW-0786">Thiamine pyrophosphate</keyword>
<evidence type="ECO:0000256" key="3">
    <source>
        <dbReference type="ARBA" id="ARBA00023052"/>
    </source>
</evidence>
<comment type="catalytic activity">
    <reaction evidence="5">
        <text>N(6)-[(R)-lipoyl]-L-lysyl-[protein] + pyruvate + H(+) = N(6)-[(R)-S(8)-acetyldihydrolipoyl]-L-lysyl-[protein] + CO2</text>
        <dbReference type="Rhea" id="RHEA:19189"/>
        <dbReference type="Rhea" id="RHEA-COMP:10474"/>
        <dbReference type="Rhea" id="RHEA-COMP:10478"/>
        <dbReference type="ChEBI" id="CHEBI:15361"/>
        <dbReference type="ChEBI" id="CHEBI:15378"/>
        <dbReference type="ChEBI" id="CHEBI:16526"/>
        <dbReference type="ChEBI" id="CHEBI:83099"/>
        <dbReference type="ChEBI" id="CHEBI:83111"/>
        <dbReference type="EC" id="1.2.4.1"/>
    </reaction>
</comment>
<comment type="function">
    <text evidence="5">The pyruvate dehydrogenase complex catalyzes the overall conversion of pyruvate to acetyl-CoA and CO(2).</text>
</comment>
<keyword evidence="4 5" id="KW-0670">Pyruvate</keyword>
<dbReference type="InterPro" id="IPR001017">
    <property type="entry name" value="DH_E1"/>
</dbReference>
<comment type="cofactor">
    <cofactor evidence="1 5">
        <name>thiamine diphosphate</name>
        <dbReference type="ChEBI" id="CHEBI:58937"/>
    </cofactor>
</comment>
<protein>
    <recommendedName>
        <fullName evidence="5">Pyruvate dehydrogenase E1 component subunit alpha</fullName>
        <ecNumber evidence="5">1.2.4.1</ecNumber>
    </recommendedName>
</protein>
<dbReference type="Proteomes" id="UP000250043">
    <property type="component" value="Unassembled WGS sequence"/>
</dbReference>
<organism evidence="7 8">
    <name type="scientific">Obba rivulosa</name>
    <dbReference type="NCBI Taxonomy" id="1052685"/>
    <lineage>
        <taxon>Eukaryota</taxon>
        <taxon>Fungi</taxon>
        <taxon>Dikarya</taxon>
        <taxon>Basidiomycota</taxon>
        <taxon>Agaricomycotina</taxon>
        <taxon>Agaricomycetes</taxon>
        <taxon>Polyporales</taxon>
        <taxon>Gelatoporiaceae</taxon>
        <taxon>Obba</taxon>
    </lineage>
</organism>
<evidence type="ECO:0000259" key="6">
    <source>
        <dbReference type="Pfam" id="PF00676"/>
    </source>
</evidence>
<sequence length="396" mass="44211">MASLARIRPTIQRTLPFVRSIQIAADSSQLQEGASHSEPFKVNLHEDSFRGYNTEPPSLDVEVTKDQLLTMYRQMTTMRRMEMAADALYKQKLIRGFCHLAIGQEAVSVGMEHGTTHDDRIISSYRTHPFAVLRGGTIKSLLGELLGRQCGMSHGKGGSMHVFTPAFQGGHGIVGAQVPLGAGLAFAAKYDEKKIATYAMYGDGASNQGQVFESFNMAKLWNLPCVFVCENNKYGMGTSAERSSMNTEYYTRGDKIPGIQANGMDILAVLKAVQHTKDWVTSGNGPILLEFVTYRYGGHSMSDPGTTYRTREEVQRMRSTQDPIRGLQRYIEEWGLASEQDLKAVDKEAKAEVDKAVEEAKESPEPLEKDLWSDIYAKGTEPPFMRGREREEIHYF</sequence>
<dbReference type="GO" id="GO:0004739">
    <property type="term" value="F:pyruvate dehydrogenase (acetyl-transferring) activity"/>
    <property type="evidence" value="ECO:0007669"/>
    <property type="project" value="UniProtKB-UniRule"/>
</dbReference>
<dbReference type="NCBIfam" id="TIGR03182">
    <property type="entry name" value="PDH_E1_alph_y"/>
    <property type="match status" value="1"/>
</dbReference>